<proteinExistence type="predicted"/>
<sequence length="102" mass="12133">MKSLFRCQNWCARCGASIIVRNTFPVRCSVFYATARCNPPRWRFADRARRAFQPLFLCFTYNPGRVMKLSYNWVFLPEGTRIVCYNRASFNKWTAFSHGFRK</sequence>
<dbReference type="Proteomes" id="UP000306327">
    <property type="component" value="Unassembled WGS sequence"/>
</dbReference>
<accession>A0AB38P6X7</accession>
<comment type="caution">
    <text evidence="1">The sequence shown here is derived from an EMBL/GenBank/DDBJ whole genome shotgun (WGS) entry which is preliminary data.</text>
</comment>
<name>A0AB38P6X7_9ENTR</name>
<evidence type="ECO:0000313" key="2">
    <source>
        <dbReference type="Proteomes" id="UP000306327"/>
    </source>
</evidence>
<gene>
    <name evidence="1" type="ORF">EcCFBP13530_08370</name>
</gene>
<dbReference type="EMBL" id="QGAL01000002">
    <property type="protein sequence ID" value="TKK20548.1"/>
    <property type="molecule type" value="Genomic_DNA"/>
</dbReference>
<dbReference type="AlphaFoldDB" id="A0AB38P6X7"/>
<organism evidence="1 2">
    <name type="scientific">Enterobacter cancerogenus</name>
    <dbReference type="NCBI Taxonomy" id="69218"/>
    <lineage>
        <taxon>Bacteria</taxon>
        <taxon>Pseudomonadati</taxon>
        <taxon>Pseudomonadota</taxon>
        <taxon>Gammaproteobacteria</taxon>
        <taxon>Enterobacterales</taxon>
        <taxon>Enterobacteriaceae</taxon>
        <taxon>Enterobacter</taxon>
        <taxon>Enterobacter cloacae complex</taxon>
    </lineage>
</organism>
<evidence type="ECO:0000313" key="1">
    <source>
        <dbReference type="EMBL" id="TKK20548.1"/>
    </source>
</evidence>
<reference evidence="1 2" key="1">
    <citation type="journal article" date="2019" name="Sci. Rep.">
        <title>Differences in resource use lead to coexistence of seed-transmitted microbial populations.</title>
        <authorList>
            <person name="Torres-Cortes G."/>
            <person name="Garcia B.J."/>
            <person name="Compant S."/>
            <person name="Rezki S."/>
            <person name="Jones P."/>
            <person name="Preveaux A."/>
            <person name="Briand M."/>
            <person name="Roulet A."/>
            <person name="Bouchez O."/>
            <person name="Jacobson D."/>
            <person name="Barret M."/>
        </authorList>
    </citation>
    <scope>NUCLEOTIDE SEQUENCE [LARGE SCALE GENOMIC DNA]</scope>
    <source>
        <strain evidence="1 2">CFBP13530</strain>
    </source>
</reference>
<protein>
    <submittedName>
        <fullName evidence="1">Uncharacterized protein</fullName>
    </submittedName>
</protein>